<protein>
    <submittedName>
        <fullName evidence="1">Uncharacterized protein</fullName>
    </submittedName>
</protein>
<dbReference type="EMBL" id="PFAN01000057">
    <property type="protein sequence ID" value="PIR95017.1"/>
    <property type="molecule type" value="Genomic_DNA"/>
</dbReference>
<evidence type="ECO:0000313" key="2">
    <source>
        <dbReference type="Proteomes" id="UP000228614"/>
    </source>
</evidence>
<reference evidence="2" key="1">
    <citation type="submission" date="2017-09" db="EMBL/GenBank/DDBJ databases">
        <title>Depth-based differentiation of microbial function through sediment-hosted aquifers and enrichment of novel symbionts in the deep terrestrial subsurface.</title>
        <authorList>
            <person name="Probst A.J."/>
            <person name="Ladd B."/>
            <person name="Jarett J.K."/>
            <person name="Geller-Mcgrath D.E."/>
            <person name="Sieber C.M.K."/>
            <person name="Emerson J.B."/>
            <person name="Anantharaman K."/>
            <person name="Thomas B.C."/>
            <person name="Malmstrom R."/>
            <person name="Stieglmeier M."/>
            <person name="Klingl A."/>
            <person name="Woyke T."/>
            <person name="Ryan C.M."/>
            <person name="Banfield J.F."/>
        </authorList>
    </citation>
    <scope>NUCLEOTIDE SEQUENCE [LARGE SCALE GENOMIC DNA]</scope>
</reference>
<proteinExistence type="predicted"/>
<dbReference type="AlphaFoldDB" id="A0A2H0V7E2"/>
<accession>A0A2H0V7E2</accession>
<comment type="caution">
    <text evidence="1">The sequence shown here is derived from an EMBL/GenBank/DDBJ whole genome shotgun (WGS) entry which is preliminary data.</text>
</comment>
<evidence type="ECO:0000313" key="1">
    <source>
        <dbReference type="EMBL" id="PIR95017.1"/>
    </source>
</evidence>
<dbReference type="Proteomes" id="UP000228614">
    <property type="component" value="Unassembled WGS sequence"/>
</dbReference>
<gene>
    <name evidence="1" type="ORF">COT95_00975</name>
</gene>
<sequence>MTVAIVWCYYKIINYFQYYNMSDKEPTNFEILQAINDYATKNDQRWEQNDKRWENNEGRLSRIESLMVTKDYLDDKLSDLKGDLVIIMRKEDAKLQALIDVLQKRNLISGEEARLILSMQPFPKLHVS</sequence>
<name>A0A2H0V7E2_9BACT</name>
<organism evidence="1 2">
    <name type="scientific">Candidatus Falkowbacteria bacterium CG10_big_fil_rev_8_21_14_0_10_37_6</name>
    <dbReference type="NCBI Taxonomy" id="1974563"/>
    <lineage>
        <taxon>Bacteria</taxon>
        <taxon>Candidatus Falkowiibacteriota</taxon>
    </lineage>
</organism>